<dbReference type="PROSITE" id="PS50048">
    <property type="entry name" value="ZN2_CY6_FUNGAL_2"/>
    <property type="match status" value="1"/>
</dbReference>
<evidence type="ECO:0000259" key="7">
    <source>
        <dbReference type="PROSITE" id="PS50048"/>
    </source>
</evidence>
<evidence type="ECO:0000256" key="3">
    <source>
        <dbReference type="ARBA" id="ARBA00023015"/>
    </source>
</evidence>
<evidence type="ECO:0000256" key="5">
    <source>
        <dbReference type="ARBA" id="ARBA00023163"/>
    </source>
</evidence>
<protein>
    <recommendedName>
        <fullName evidence="7">Zn(2)-C6 fungal-type domain-containing protein</fullName>
    </recommendedName>
</protein>
<accession>A0ABR0ELZ0</accession>
<dbReference type="Proteomes" id="UP001305779">
    <property type="component" value="Unassembled WGS sequence"/>
</dbReference>
<dbReference type="InterPro" id="IPR051430">
    <property type="entry name" value="Fungal_TF_Env_Response"/>
</dbReference>
<dbReference type="InterPro" id="IPR007219">
    <property type="entry name" value="XnlR_reg_dom"/>
</dbReference>
<sequence>MEEQPQRHQEDRPLLPRKRRRPALSCVACRQRKIRCDRTQPCKNCATALVQCLYQPFVNSPVVTRHPPGAPTGAVAGSVLQHRTSTEHGLPAAGSLAHLVGESNYPIVSQLEAAARETASPGVSSSNVRTQSHGATGSGLDLRYQILKDRPADPPLQPGLDESGWHILKQQVGLKDSDVPLNKHRPPRWSEWLGTAPEFSTIYSCYVAASGGDGSASWFQDAETAALIPRISELLQKAKSAAVKIKSSRPSRASLQIAAADLTPPTRDVADAMVELYFQSFESTYRILHRSSFRNEYEKFWASPAAAPASLRLKVLLVVAIGASIHKDHDNDPRSYDEASRWICAAQDWLLAPSEKARLDITGIQIHCLSFLARQIYSSSADLVWISVGNMINAAIQLGLHRDPKHIAATSPFQAELRRRLWATIVEMEMQTAMDTAMAVRIRVDDFDTEPPSHVNDHEINEETKGIRLHPRTQYTETSLQLLLVDTRPIRLQILQLLNGLHSKFLYADALALSKELTNAHRPFSKFIQDNSRSGLTAFHRNLLDYFVCRFLIPLHGPFASKARTNPLFHYSRRVSVDAAMAIVSPEPSEPYTRMMTLGGNLLREGLRCAITAINLDLVIQADSDRLDGTLHRPSPFTEPLKKAVKDMMALSEEQIKKHETNVKLHSLLASILALIDAGSGASVKKRVAQAAIDSLEHCLGLLQSVAETIPTPTLSSVSSIDFDPGDWDLDWNMDMLMPDIGGFWDPKSAAQANGLLR</sequence>
<evidence type="ECO:0000313" key="9">
    <source>
        <dbReference type="Proteomes" id="UP001305779"/>
    </source>
</evidence>
<comment type="caution">
    <text evidence="8">The sequence shown here is derived from an EMBL/GenBank/DDBJ whole genome shotgun (WGS) entry which is preliminary data.</text>
</comment>
<dbReference type="SUPFAM" id="SSF57701">
    <property type="entry name" value="Zn2/Cys6 DNA-binding domain"/>
    <property type="match status" value="1"/>
</dbReference>
<evidence type="ECO:0000256" key="1">
    <source>
        <dbReference type="ARBA" id="ARBA00022723"/>
    </source>
</evidence>
<feature type="domain" description="Zn(2)-C6 fungal-type" evidence="7">
    <location>
        <begin position="25"/>
        <end position="54"/>
    </location>
</feature>
<evidence type="ECO:0000313" key="8">
    <source>
        <dbReference type="EMBL" id="KAK4502490.1"/>
    </source>
</evidence>
<keyword evidence="6" id="KW-0539">Nucleus</keyword>
<reference evidence="8 9" key="1">
    <citation type="journal article" date="2023" name="G3 (Bethesda)">
        <title>A chromosome-level genome assembly of Zasmidium syzygii isolated from banana leaves.</title>
        <authorList>
            <person name="van Westerhoven A.C."/>
            <person name="Mehrabi R."/>
            <person name="Talebi R."/>
            <person name="Steentjes M.B.F."/>
            <person name="Corcolon B."/>
            <person name="Chong P.A."/>
            <person name="Kema G.H.J."/>
            <person name="Seidl M.F."/>
        </authorList>
    </citation>
    <scope>NUCLEOTIDE SEQUENCE [LARGE SCALE GENOMIC DNA]</scope>
    <source>
        <strain evidence="8 9">P124</strain>
    </source>
</reference>
<keyword evidence="1" id="KW-0479">Metal-binding</keyword>
<evidence type="ECO:0000256" key="6">
    <source>
        <dbReference type="ARBA" id="ARBA00023242"/>
    </source>
</evidence>
<evidence type="ECO:0000256" key="4">
    <source>
        <dbReference type="ARBA" id="ARBA00023125"/>
    </source>
</evidence>
<dbReference type="PANTHER" id="PTHR31944">
    <property type="entry name" value="HEME-RESPONSIVE ZINC FINGER TRANSCRIPTION FACTOR HAP1"/>
    <property type="match status" value="1"/>
</dbReference>
<dbReference type="EMBL" id="JAXOVC010000004">
    <property type="protein sequence ID" value="KAK4502490.1"/>
    <property type="molecule type" value="Genomic_DNA"/>
</dbReference>
<dbReference type="CDD" id="cd00067">
    <property type="entry name" value="GAL4"/>
    <property type="match status" value="1"/>
</dbReference>
<organism evidence="8 9">
    <name type="scientific">Zasmidium cellare</name>
    <name type="common">Wine cellar mold</name>
    <name type="synonym">Racodium cellare</name>
    <dbReference type="NCBI Taxonomy" id="395010"/>
    <lineage>
        <taxon>Eukaryota</taxon>
        <taxon>Fungi</taxon>
        <taxon>Dikarya</taxon>
        <taxon>Ascomycota</taxon>
        <taxon>Pezizomycotina</taxon>
        <taxon>Dothideomycetes</taxon>
        <taxon>Dothideomycetidae</taxon>
        <taxon>Mycosphaerellales</taxon>
        <taxon>Mycosphaerellaceae</taxon>
        <taxon>Zasmidium</taxon>
    </lineage>
</organism>
<name>A0ABR0ELZ0_ZASCE</name>
<dbReference type="PANTHER" id="PTHR31944:SF129">
    <property type="entry name" value="ASPYRIDONES CLUSTER REGULATOR APDR-RELATED"/>
    <property type="match status" value="1"/>
</dbReference>
<evidence type="ECO:0000256" key="2">
    <source>
        <dbReference type="ARBA" id="ARBA00022833"/>
    </source>
</evidence>
<dbReference type="PROSITE" id="PS00463">
    <property type="entry name" value="ZN2_CY6_FUNGAL_1"/>
    <property type="match status" value="1"/>
</dbReference>
<dbReference type="InterPro" id="IPR001138">
    <property type="entry name" value="Zn2Cys6_DnaBD"/>
</dbReference>
<gene>
    <name evidence="8" type="ORF">PRZ48_005915</name>
</gene>
<proteinExistence type="predicted"/>
<dbReference type="Pfam" id="PF00172">
    <property type="entry name" value="Zn_clus"/>
    <property type="match status" value="1"/>
</dbReference>
<dbReference type="CDD" id="cd12148">
    <property type="entry name" value="fungal_TF_MHR"/>
    <property type="match status" value="1"/>
</dbReference>
<dbReference type="Pfam" id="PF04082">
    <property type="entry name" value="Fungal_trans"/>
    <property type="match status" value="1"/>
</dbReference>
<keyword evidence="9" id="KW-1185">Reference proteome</keyword>
<keyword evidence="2" id="KW-0862">Zinc</keyword>
<keyword evidence="3" id="KW-0805">Transcription regulation</keyword>
<dbReference type="SMART" id="SM00906">
    <property type="entry name" value="Fungal_trans"/>
    <property type="match status" value="1"/>
</dbReference>
<keyword evidence="4" id="KW-0238">DNA-binding</keyword>
<keyword evidence="5" id="KW-0804">Transcription</keyword>
<dbReference type="InterPro" id="IPR036864">
    <property type="entry name" value="Zn2-C6_fun-type_DNA-bd_sf"/>
</dbReference>
<dbReference type="Gene3D" id="4.10.240.10">
    <property type="entry name" value="Zn(2)-C6 fungal-type DNA-binding domain"/>
    <property type="match status" value="1"/>
</dbReference>
<dbReference type="SMART" id="SM00066">
    <property type="entry name" value="GAL4"/>
    <property type="match status" value="1"/>
</dbReference>